<dbReference type="EMBL" id="GL376604">
    <property type="status" value="NOT_ANNOTATED_CDS"/>
    <property type="molecule type" value="Genomic_DNA"/>
</dbReference>
<keyword evidence="2" id="KW-1185">Reference proteome</keyword>
<proteinExistence type="predicted"/>
<organism evidence="1 2">
    <name type="scientific">Globisporangium ultimum (strain ATCC 200006 / CBS 805.95 / DAOM BR144)</name>
    <name type="common">Pythium ultimum</name>
    <dbReference type="NCBI Taxonomy" id="431595"/>
    <lineage>
        <taxon>Eukaryota</taxon>
        <taxon>Sar</taxon>
        <taxon>Stramenopiles</taxon>
        <taxon>Oomycota</taxon>
        <taxon>Peronosporomycetes</taxon>
        <taxon>Pythiales</taxon>
        <taxon>Pythiaceae</taxon>
        <taxon>Globisporangium</taxon>
    </lineage>
</organism>
<reference evidence="2" key="2">
    <citation type="submission" date="2010-04" db="EMBL/GenBank/DDBJ databases">
        <authorList>
            <person name="Buell R."/>
            <person name="Hamilton J."/>
            <person name="Hostetler J."/>
        </authorList>
    </citation>
    <scope>NUCLEOTIDE SEQUENCE [LARGE SCALE GENOMIC DNA]</scope>
    <source>
        <strain evidence="2">DAOM:BR144</strain>
    </source>
</reference>
<dbReference type="InterPro" id="IPR036291">
    <property type="entry name" value="NAD(P)-bd_dom_sf"/>
</dbReference>
<dbReference type="VEuPathDB" id="FungiDB:PYU1_G006419"/>
<dbReference type="EnsemblProtists" id="PYU1_T006431">
    <property type="protein sequence ID" value="PYU1_T006431"/>
    <property type="gene ID" value="PYU1_G006419"/>
</dbReference>
<evidence type="ECO:0000313" key="2">
    <source>
        <dbReference type="Proteomes" id="UP000019132"/>
    </source>
</evidence>
<dbReference type="Proteomes" id="UP000019132">
    <property type="component" value="Unassembled WGS sequence"/>
</dbReference>
<accession>T1NX63</accession>
<dbReference type="Gene3D" id="3.40.50.720">
    <property type="entry name" value="NAD(P)-binding Rossmann-like Domain"/>
    <property type="match status" value="1"/>
</dbReference>
<dbReference type="AlphaFoldDB" id="K3WN89"/>
<name>K3WN89_GLOUD</name>
<dbReference type="VEuPathDB" id="FungiDB:PYU1_G006424"/>
<reference evidence="1" key="3">
    <citation type="submission" date="2015-02" db="UniProtKB">
        <authorList>
            <consortium name="EnsemblProtists"/>
        </authorList>
    </citation>
    <scope>IDENTIFICATION</scope>
    <source>
        <strain evidence="1">DAOM BR144</strain>
    </source>
</reference>
<reference evidence="2" key="1">
    <citation type="journal article" date="2010" name="Genome Biol.">
        <title>Genome sequence of the necrotrophic plant pathogen Pythium ultimum reveals original pathogenicity mechanisms and effector repertoire.</title>
        <authorList>
            <person name="Levesque C.A."/>
            <person name="Brouwer H."/>
            <person name="Cano L."/>
            <person name="Hamilton J.P."/>
            <person name="Holt C."/>
            <person name="Huitema E."/>
            <person name="Raffaele S."/>
            <person name="Robideau G.P."/>
            <person name="Thines M."/>
            <person name="Win J."/>
            <person name="Zerillo M.M."/>
            <person name="Beakes G.W."/>
            <person name="Boore J.L."/>
            <person name="Busam D."/>
            <person name="Dumas B."/>
            <person name="Ferriera S."/>
            <person name="Fuerstenberg S.I."/>
            <person name="Gachon C.M."/>
            <person name="Gaulin E."/>
            <person name="Govers F."/>
            <person name="Grenville-Briggs L."/>
            <person name="Horner N."/>
            <person name="Hostetler J."/>
            <person name="Jiang R.H."/>
            <person name="Johnson J."/>
            <person name="Krajaejun T."/>
            <person name="Lin H."/>
            <person name="Meijer H.J."/>
            <person name="Moore B."/>
            <person name="Morris P."/>
            <person name="Phuntmart V."/>
            <person name="Puiu D."/>
            <person name="Shetty J."/>
            <person name="Stajich J.E."/>
            <person name="Tripathy S."/>
            <person name="Wawra S."/>
            <person name="van West P."/>
            <person name="Whitty B.R."/>
            <person name="Coutinho P.M."/>
            <person name="Henrissat B."/>
            <person name="Martin F."/>
            <person name="Thomas P.D."/>
            <person name="Tyler B.M."/>
            <person name="De Vries R.P."/>
            <person name="Kamoun S."/>
            <person name="Yandell M."/>
            <person name="Tisserat N."/>
            <person name="Buell C.R."/>
        </authorList>
    </citation>
    <scope>NUCLEOTIDE SEQUENCE</scope>
    <source>
        <strain evidence="2">DAOM:BR144</strain>
    </source>
</reference>
<dbReference type="SUPFAM" id="SSF51735">
    <property type="entry name" value="NAD(P)-binding Rossmann-fold domains"/>
    <property type="match status" value="1"/>
</dbReference>
<dbReference type="STRING" id="431595.K3WN89"/>
<sequence length="63" mass="6673">MMIIVTLPANTLQRHLRAGGATVYTLLNNVKAGDRVGVIGISSLGHLAIRFIRAVGTTPIVFS</sequence>
<dbReference type="EnsemblProtists" id="PYU1_T006436">
    <property type="protein sequence ID" value="PYU1_T006436"/>
    <property type="gene ID" value="PYU1_G006424"/>
</dbReference>
<protein>
    <recommendedName>
        <fullName evidence="3">Alcohol dehydrogenase-like C-terminal domain-containing protein</fullName>
    </recommendedName>
</protein>
<dbReference type="InParanoid" id="K3WN89"/>
<accession>K3WN89</accession>
<evidence type="ECO:0000313" key="1">
    <source>
        <dbReference type="EnsemblProtists" id="PYU1_T006431"/>
    </source>
</evidence>
<dbReference type="HOGENOM" id="CLU_2893002_0_0_1"/>
<evidence type="ECO:0008006" key="3">
    <source>
        <dbReference type="Google" id="ProtNLM"/>
    </source>
</evidence>